<evidence type="ECO:0000313" key="3">
    <source>
        <dbReference type="Proteomes" id="UP000257109"/>
    </source>
</evidence>
<dbReference type="PANTHER" id="PTHR24559">
    <property type="entry name" value="TRANSPOSON TY3-I GAG-POL POLYPROTEIN"/>
    <property type="match status" value="1"/>
</dbReference>
<organism evidence="2 3">
    <name type="scientific">Mucuna pruriens</name>
    <name type="common">Velvet bean</name>
    <name type="synonym">Dolichos pruriens</name>
    <dbReference type="NCBI Taxonomy" id="157652"/>
    <lineage>
        <taxon>Eukaryota</taxon>
        <taxon>Viridiplantae</taxon>
        <taxon>Streptophyta</taxon>
        <taxon>Embryophyta</taxon>
        <taxon>Tracheophyta</taxon>
        <taxon>Spermatophyta</taxon>
        <taxon>Magnoliopsida</taxon>
        <taxon>eudicotyledons</taxon>
        <taxon>Gunneridae</taxon>
        <taxon>Pentapetalae</taxon>
        <taxon>rosids</taxon>
        <taxon>fabids</taxon>
        <taxon>Fabales</taxon>
        <taxon>Fabaceae</taxon>
        <taxon>Papilionoideae</taxon>
        <taxon>50 kb inversion clade</taxon>
        <taxon>NPAAA clade</taxon>
        <taxon>indigoferoid/millettioid clade</taxon>
        <taxon>Phaseoleae</taxon>
        <taxon>Mucuna</taxon>
    </lineage>
</organism>
<evidence type="ECO:0000313" key="2">
    <source>
        <dbReference type="EMBL" id="RDY10734.1"/>
    </source>
</evidence>
<sequence>MERAIHTLQGLVTRGKLKRIQDEVQQQLTMDDHFLLPFIDQVLERLIGKSHYCFLDGFSSYMEIHIALEDQHKTTSTWSSTPLLKLRFLSIYAMPQAPSRVDTCLECLSKVLHRFIKSNLPLNFKKSHFMVIEGIVIRHLVFSRGPKLILLQNSLVFSWTCRFLKEIHPRFQQNSLAIVQAFIIGCGAPDWELPFELICDAFNFALWDNYTTTKKELLAFDFTLDKFHSYLLGSKIIIRDKNGVENLVADHLSRIEGRIDPLYLLYMIFLMSSLCSSMVLSYGLLTLSTNCIYFTPKVSRFHKDKIISDGKYYMWNDPYLWKFCND</sequence>
<dbReference type="InterPro" id="IPR043128">
    <property type="entry name" value="Rev_trsase/Diguanyl_cyclase"/>
</dbReference>
<dbReference type="EMBL" id="QJKJ01000791">
    <property type="protein sequence ID" value="RDY10734.1"/>
    <property type="molecule type" value="Genomic_DNA"/>
</dbReference>
<reference evidence="2" key="1">
    <citation type="submission" date="2018-05" db="EMBL/GenBank/DDBJ databases">
        <title>Draft genome of Mucuna pruriens seed.</title>
        <authorList>
            <person name="Nnadi N.E."/>
            <person name="Vos R."/>
            <person name="Hasami M.H."/>
            <person name="Devisetty U.K."/>
            <person name="Aguiy J.C."/>
        </authorList>
    </citation>
    <scope>NUCLEOTIDE SEQUENCE [LARGE SCALE GENOMIC DNA]</scope>
    <source>
        <strain evidence="2">JCA_2017</strain>
    </source>
</reference>
<keyword evidence="1" id="KW-0812">Transmembrane</keyword>
<dbReference type="InterPro" id="IPR053134">
    <property type="entry name" value="RNA-dir_DNA_polymerase"/>
</dbReference>
<gene>
    <name evidence="2" type="ORF">CR513_04710</name>
</gene>
<comment type="caution">
    <text evidence="2">The sequence shown here is derived from an EMBL/GenBank/DDBJ whole genome shotgun (WGS) entry which is preliminary data.</text>
</comment>
<dbReference type="SUPFAM" id="SSF56672">
    <property type="entry name" value="DNA/RNA polymerases"/>
    <property type="match status" value="1"/>
</dbReference>
<feature type="non-terminal residue" evidence="2">
    <location>
        <position position="1"/>
    </location>
</feature>
<keyword evidence="1" id="KW-1133">Transmembrane helix</keyword>
<accession>A0A371I724</accession>
<feature type="transmembrane region" description="Helical" evidence="1">
    <location>
        <begin position="263"/>
        <end position="285"/>
    </location>
</feature>
<evidence type="ECO:0000256" key="1">
    <source>
        <dbReference type="SAM" id="Phobius"/>
    </source>
</evidence>
<protein>
    <recommendedName>
        <fullName evidence="4">Reverse transcriptase RNase H-like domain-containing protein</fullName>
    </recommendedName>
</protein>
<dbReference type="AlphaFoldDB" id="A0A371I724"/>
<name>A0A371I724_MUCPR</name>
<evidence type="ECO:0008006" key="4">
    <source>
        <dbReference type="Google" id="ProtNLM"/>
    </source>
</evidence>
<dbReference type="InterPro" id="IPR043502">
    <property type="entry name" value="DNA/RNA_pol_sf"/>
</dbReference>
<keyword evidence="3" id="KW-1185">Reference proteome</keyword>
<dbReference type="PANTHER" id="PTHR24559:SF444">
    <property type="entry name" value="REVERSE TRANSCRIPTASE DOMAIN-CONTAINING PROTEIN"/>
    <property type="match status" value="1"/>
</dbReference>
<keyword evidence="1" id="KW-0472">Membrane</keyword>
<dbReference type="Gene3D" id="3.30.70.270">
    <property type="match status" value="1"/>
</dbReference>
<dbReference type="Proteomes" id="UP000257109">
    <property type="component" value="Unassembled WGS sequence"/>
</dbReference>
<proteinExistence type="predicted"/>